<protein>
    <submittedName>
        <fullName evidence="1">Putative minor tail protein</fullName>
    </submittedName>
</protein>
<dbReference type="EMBL" id="MF417887">
    <property type="protein sequence ID" value="ASN69194.1"/>
    <property type="molecule type" value="Genomic_DNA"/>
</dbReference>
<name>A0A2H4J279_9CAUD</name>
<reference evidence="1" key="1">
    <citation type="submission" date="2017-06" db="EMBL/GenBank/DDBJ databases">
        <title>Novel phages from South African skin metaviromes.</title>
        <authorList>
            <person name="van Zyl L.J."/>
            <person name="Abrahams Y."/>
            <person name="Stander E.A."/>
            <person name="Kirby B.M."/>
            <person name="Clavaud C."/>
            <person name="Farcet C."/>
            <person name="Breton L."/>
            <person name="Trindade M.I."/>
        </authorList>
    </citation>
    <scope>NUCLEOTIDE SEQUENCE</scope>
</reference>
<organism evidence="1">
    <name type="scientific">uncultured Caudovirales phage</name>
    <dbReference type="NCBI Taxonomy" id="2100421"/>
    <lineage>
        <taxon>Viruses</taxon>
        <taxon>Duplodnaviria</taxon>
        <taxon>Heunggongvirae</taxon>
        <taxon>Uroviricota</taxon>
        <taxon>Caudoviricetes</taxon>
        <taxon>Peduoviridae</taxon>
        <taxon>Maltschvirus</taxon>
        <taxon>Maltschvirus maltsch</taxon>
    </lineage>
</organism>
<proteinExistence type="predicted"/>
<gene>
    <name evidence="1" type="ORF">7S3_16</name>
</gene>
<accession>A0A2H4J279</accession>
<sequence length="267" mass="29907">MIWCGAENHGPVWDMTAADGGIQVLEGWASTYGPPGQNLFSKGARQEGATWLGSVIDPTKFEMPVHISKTKTIGFRSLSESFLEGIDFDVQSRIYVLTRESGWWWLDVRLDDVPEIVYPKDGGLLDFQAYNLPLIAEYPWWSGLERTVTWVNGEKPVKLRNPGNRPAYFTAVVKGPGALRIPDGDGRLVTLPKLKPGQVLRLDTDPDHRTLVVENPAENLFKDMDPRRFRVPVARNSVFDLSGMQFVDGTAESSVVVRIDPKNRGPW</sequence>
<evidence type="ECO:0000313" key="1">
    <source>
        <dbReference type="EMBL" id="ASN69194.1"/>
    </source>
</evidence>